<gene>
    <name evidence="7" type="ORF">WMY93_014222</name>
</gene>
<dbReference type="SUPFAM" id="SSF48403">
    <property type="entry name" value="Ankyrin repeat"/>
    <property type="match status" value="1"/>
</dbReference>
<evidence type="ECO:0000256" key="2">
    <source>
        <dbReference type="PROSITE-ProRule" id="PRU00023"/>
    </source>
</evidence>
<keyword evidence="8" id="KW-1185">Reference proteome</keyword>
<dbReference type="PANTHER" id="PTHR24147:SF53">
    <property type="entry name" value="ANKYRIN REPEAT DOMAIN 26"/>
    <property type="match status" value="1"/>
</dbReference>
<feature type="compositionally biased region" description="Polar residues" evidence="4">
    <location>
        <begin position="502"/>
        <end position="514"/>
    </location>
</feature>
<dbReference type="Gene3D" id="1.25.40.20">
    <property type="entry name" value="Ankyrin repeat-containing domain"/>
    <property type="match status" value="2"/>
</dbReference>
<dbReference type="PANTHER" id="PTHR24147">
    <property type="entry name" value="ANKYRIN REPEAT DOMAIN 36-RELATED"/>
    <property type="match status" value="1"/>
</dbReference>
<evidence type="ECO:0000313" key="7">
    <source>
        <dbReference type="EMBL" id="KAK7909538.1"/>
    </source>
</evidence>
<protein>
    <recommendedName>
        <fullName evidence="9">CCDC144C-like coiled-coil domain-containing protein</fullName>
    </recommendedName>
</protein>
<comment type="caution">
    <text evidence="7">The sequence shown here is derived from an EMBL/GenBank/DDBJ whole genome shotgun (WGS) entry which is preliminary data.</text>
</comment>
<dbReference type="PROSITE" id="PS50088">
    <property type="entry name" value="ANK_REPEAT"/>
    <property type="match status" value="5"/>
</dbReference>
<accession>A0AAW0P3U0</accession>
<dbReference type="AlphaFoldDB" id="A0AAW0P3U0"/>
<feature type="repeat" description="ANK" evidence="2">
    <location>
        <begin position="152"/>
        <end position="184"/>
    </location>
</feature>
<dbReference type="InterPro" id="IPR021885">
    <property type="entry name" value="DUF3496"/>
</dbReference>
<reference evidence="8" key="1">
    <citation type="submission" date="2024-04" db="EMBL/GenBank/DDBJ databases">
        <title>Salinicola lusitanus LLJ914,a marine bacterium isolated from the Okinawa Trough.</title>
        <authorList>
            <person name="Li J."/>
        </authorList>
    </citation>
    <scope>NUCLEOTIDE SEQUENCE [LARGE SCALE GENOMIC DNA]</scope>
</reference>
<organism evidence="7 8">
    <name type="scientific">Mugilogobius chulae</name>
    <name type="common">yellowstripe goby</name>
    <dbReference type="NCBI Taxonomy" id="88201"/>
    <lineage>
        <taxon>Eukaryota</taxon>
        <taxon>Metazoa</taxon>
        <taxon>Chordata</taxon>
        <taxon>Craniata</taxon>
        <taxon>Vertebrata</taxon>
        <taxon>Euteleostomi</taxon>
        <taxon>Actinopterygii</taxon>
        <taxon>Neopterygii</taxon>
        <taxon>Teleostei</taxon>
        <taxon>Neoteleostei</taxon>
        <taxon>Acanthomorphata</taxon>
        <taxon>Gobiaria</taxon>
        <taxon>Gobiiformes</taxon>
        <taxon>Gobioidei</taxon>
        <taxon>Gobiidae</taxon>
        <taxon>Gobionellinae</taxon>
        <taxon>Mugilogobius</taxon>
    </lineage>
</organism>
<feature type="compositionally biased region" description="Basic residues" evidence="4">
    <location>
        <begin position="575"/>
        <end position="588"/>
    </location>
</feature>
<feature type="region of interest" description="Disordered" evidence="4">
    <location>
        <begin position="276"/>
        <end position="405"/>
    </location>
</feature>
<dbReference type="EMBL" id="JBBPFD010000010">
    <property type="protein sequence ID" value="KAK7909538.1"/>
    <property type="molecule type" value="Genomic_DNA"/>
</dbReference>
<dbReference type="Pfam" id="PF13857">
    <property type="entry name" value="Ank_5"/>
    <property type="match status" value="1"/>
</dbReference>
<feature type="domain" description="DUF3496" evidence="5">
    <location>
        <begin position="1172"/>
        <end position="1227"/>
    </location>
</feature>
<evidence type="ECO:0000259" key="5">
    <source>
        <dbReference type="Pfam" id="PF12001"/>
    </source>
</evidence>
<sequence length="1231" mass="142245">MTALLGQASKTHLVSQQQTSSKTASMKSTLRKMLSFAENKADLTENVELKRSDLGKIHKAALEGDLVKINELLTMRNTDIDKLDKKQRTALHIACLNGQEKVVSFLIQKQACLDLRDDTGNTALMTAVQKNNLACVNILLKNKADPNLQDSEGQTALHLATKTNNVSVARLLLNYRADLNAQTKRGYTPLSFAICYDFVDMTQFLVEAGADVNLSNIYKETPLMFAAKYGNYELLKLLLEHRAITTLVDYRGWSAKDHASDQNHQACANLITNQAAHRRDGASAQDQGKKDQSRHVEEQDEEEDTEEEEPKDQDEEEDTEEEEPKDQDEEEDTEEEEPKDQDEEDTEEEEPKDQNKEKYWSNSSWEFTDTPETSMSHSHVAAQLPNEEESPMNKRARANEQRRELLEDLDLATDNISFASWDTDTELPDSGKKIEKPILNKHGQKSDDSLSCWDTDTELSRDDDQMKEDNKIPPAGKHRDGNVDSGKKNEKPHLNKHCGSYGQKSYYSLSSWNTESEHSPKQPELPIEKVNKSAKVHEQERDKNQPSPTKALPKNTALYNAIKDSLKTGTNQLQRQKKLKKIHRRPKMHNSSDSEANQLLEENAALRKQLVEAHREIRTKSDSLAKVESNLTKQLTTQKSELDVMRNCLESEKQSREGLEKQVEQLNGVIQDLRLREEKKGRLTAESENRSEEVSCLTQKVSKAEARVQHMERKLQRSTQKLTEKDHQMELLQKEKDKTTEKVKELETLLQTQKELAKAQQEATQEQLVQAQTEASSLRKQLQEINNKGEANKKTMSEAEMSRKLSKLRSDCEKKVQMVENRNEELLSKTRELQEQVHRLEEEKIEKEARLKQLQVNTRYINDLEKEKIQLLRNLTSLKEDLSESENRRVQAEKRCDTLRRTSEEEEKERLTRLQEALTFAATSAVTVKQLERAIQRLEMENEQLTEANQQQNLEIKTLKADLQSRNESLEAEQKQSKASLAAQYEGLWEQELKNSAMLKLRVSELEKEKVELASQTVNTEKIVGPKTAEDRLEEEITKSSELQTEVTRLRTLVRVAKKKLRERGMGEESLSTMDNEKMNREILRRRQLEKENMELQESLKQSHQDKRKMEMELQEVKTQLETTQKNCSEVEEKVKQELATKIQQVNQFLETQAKSQEAQNQMKDYNHASLRSQMEQRIKGLESQLSQTHFNQQNSRTELEKYKNMYSEERDLRQALAKQLRRANEQRYRI</sequence>
<dbReference type="InterPro" id="IPR036770">
    <property type="entry name" value="Ankyrin_rpt-contain_sf"/>
</dbReference>
<keyword evidence="1 3" id="KW-0175">Coiled coil</keyword>
<dbReference type="Pfam" id="PF12796">
    <property type="entry name" value="Ank_2"/>
    <property type="match status" value="1"/>
</dbReference>
<feature type="coiled-coil region" evidence="3">
    <location>
        <begin position="649"/>
        <end position="1016"/>
    </location>
</feature>
<evidence type="ECO:0008006" key="9">
    <source>
        <dbReference type="Google" id="ProtNLM"/>
    </source>
</evidence>
<feature type="compositionally biased region" description="Polar residues" evidence="4">
    <location>
        <begin position="8"/>
        <end position="25"/>
    </location>
</feature>
<feature type="domain" description="CCDC144C-like coiled-coil" evidence="6">
    <location>
        <begin position="552"/>
        <end position="877"/>
    </location>
</feature>
<dbReference type="InterPro" id="IPR039497">
    <property type="entry name" value="CC144C-like_CC_dom"/>
</dbReference>
<feature type="repeat" description="ANK" evidence="2">
    <location>
        <begin position="218"/>
        <end position="250"/>
    </location>
</feature>
<dbReference type="Pfam" id="PF00023">
    <property type="entry name" value="Ank"/>
    <property type="match status" value="1"/>
</dbReference>
<feature type="compositionally biased region" description="Basic and acidic residues" evidence="4">
    <location>
        <begin position="277"/>
        <end position="297"/>
    </location>
</feature>
<evidence type="ECO:0000259" key="6">
    <source>
        <dbReference type="Pfam" id="PF14915"/>
    </source>
</evidence>
<dbReference type="PROSITE" id="PS50297">
    <property type="entry name" value="ANK_REP_REGION"/>
    <property type="match status" value="5"/>
</dbReference>
<dbReference type="InterPro" id="IPR002110">
    <property type="entry name" value="Ankyrin_rpt"/>
</dbReference>
<feature type="repeat" description="ANK" evidence="2">
    <location>
        <begin position="185"/>
        <end position="217"/>
    </location>
</feature>
<dbReference type="Pfam" id="PF14915">
    <property type="entry name" value="CCDC144C"/>
    <property type="match status" value="1"/>
</dbReference>
<feature type="compositionally biased region" description="Acidic residues" evidence="4">
    <location>
        <begin position="298"/>
        <end position="351"/>
    </location>
</feature>
<keyword evidence="2" id="KW-0040">ANK repeat</keyword>
<proteinExistence type="predicted"/>
<feature type="repeat" description="ANK" evidence="2">
    <location>
        <begin position="86"/>
        <end position="118"/>
    </location>
</feature>
<dbReference type="SMART" id="SM00248">
    <property type="entry name" value="ANK"/>
    <property type="match status" value="5"/>
</dbReference>
<evidence type="ECO:0000256" key="4">
    <source>
        <dbReference type="SAM" id="MobiDB-lite"/>
    </source>
</evidence>
<feature type="compositionally biased region" description="Polar residues" evidence="4">
    <location>
        <begin position="360"/>
        <end position="377"/>
    </location>
</feature>
<evidence type="ECO:0000256" key="3">
    <source>
        <dbReference type="SAM" id="Coils"/>
    </source>
</evidence>
<evidence type="ECO:0000256" key="1">
    <source>
        <dbReference type="ARBA" id="ARBA00023054"/>
    </source>
</evidence>
<feature type="compositionally biased region" description="Basic and acidic residues" evidence="4">
    <location>
        <begin position="429"/>
        <end position="448"/>
    </location>
</feature>
<feature type="region of interest" description="Disordered" evidence="4">
    <location>
        <begin position="1"/>
        <end position="25"/>
    </location>
</feature>
<dbReference type="Pfam" id="PF12001">
    <property type="entry name" value="DUF3496"/>
    <property type="match status" value="1"/>
</dbReference>
<feature type="compositionally biased region" description="Basic and acidic residues" evidence="4">
    <location>
        <begin position="515"/>
        <end position="544"/>
    </location>
</feature>
<dbReference type="InterPro" id="IPR050657">
    <property type="entry name" value="Ankyrin_repeat_domain"/>
</dbReference>
<feature type="coiled-coil region" evidence="3">
    <location>
        <begin position="1079"/>
        <end position="1160"/>
    </location>
</feature>
<dbReference type="Proteomes" id="UP001460270">
    <property type="component" value="Unassembled WGS sequence"/>
</dbReference>
<dbReference type="PRINTS" id="PR01415">
    <property type="entry name" value="ANKYRIN"/>
</dbReference>
<feature type="compositionally biased region" description="Basic and acidic residues" evidence="4">
    <location>
        <begin position="458"/>
        <end position="493"/>
    </location>
</feature>
<feature type="coiled-coil region" evidence="3">
    <location>
        <begin position="1200"/>
        <end position="1227"/>
    </location>
</feature>
<evidence type="ECO:0000313" key="8">
    <source>
        <dbReference type="Proteomes" id="UP001460270"/>
    </source>
</evidence>
<feature type="region of interest" description="Disordered" evidence="4">
    <location>
        <begin position="418"/>
        <end position="596"/>
    </location>
</feature>
<name>A0AAW0P3U0_9GOBI</name>
<feature type="repeat" description="ANK" evidence="2">
    <location>
        <begin position="119"/>
        <end position="151"/>
    </location>
</feature>